<protein>
    <submittedName>
        <fullName evidence="2">Uncharacterized protein</fullName>
    </submittedName>
</protein>
<feature type="transmembrane region" description="Helical" evidence="1">
    <location>
        <begin position="88"/>
        <end position="109"/>
    </location>
</feature>
<organism evidence="2 3">
    <name type="scientific">Physcomitrium patens</name>
    <name type="common">Spreading-leaved earth moss</name>
    <name type="synonym">Physcomitrella patens</name>
    <dbReference type="NCBI Taxonomy" id="3218"/>
    <lineage>
        <taxon>Eukaryota</taxon>
        <taxon>Viridiplantae</taxon>
        <taxon>Streptophyta</taxon>
        <taxon>Embryophyta</taxon>
        <taxon>Bryophyta</taxon>
        <taxon>Bryophytina</taxon>
        <taxon>Bryopsida</taxon>
        <taxon>Funariidae</taxon>
        <taxon>Funariales</taxon>
        <taxon>Funariaceae</taxon>
        <taxon>Physcomitrium</taxon>
    </lineage>
</organism>
<keyword evidence="3" id="KW-1185">Reference proteome</keyword>
<evidence type="ECO:0000313" key="3">
    <source>
        <dbReference type="Proteomes" id="UP000006727"/>
    </source>
</evidence>
<evidence type="ECO:0000256" key="1">
    <source>
        <dbReference type="SAM" id="Phobius"/>
    </source>
</evidence>
<accession>A0A7I4BES7</accession>
<evidence type="ECO:0000313" key="2">
    <source>
        <dbReference type="EnsemblPlants" id="Pp3c17_18850V3.3"/>
    </source>
</evidence>
<keyword evidence="1" id="KW-0812">Transmembrane</keyword>
<gene>
    <name evidence="2" type="primary">LOC112294085</name>
</gene>
<dbReference type="AlphaFoldDB" id="A0A7I4BES7"/>
<proteinExistence type="predicted"/>
<reference evidence="2 3" key="1">
    <citation type="journal article" date="2008" name="Science">
        <title>The Physcomitrella genome reveals evolutionary insights into the conquest of land by plants.</title>
        <authorList>
            <person name="Rensing S."/>
            <person name="Lang D."/>
            <person name="Zimmer A."/>
            <person name="Terry A."/>
            <person name="Salamov A."/>
            <person name="Shapiro H."/>
            <person name="Nishiyama T."/>
            <person name="Perroud P.-F."/>
            <person name="Lindquist E."/>
            <person name="Kamisugi Y."/>
            <person name="Tanahashi T."/>
            <person name="Sakakibara K."/>
            <person name="Fujita T."/>
            <person name="Oishi K."/>
            <person name="Shin-I T."/>
            <person name="Kuroki Y."/>
            <person name="Toyoda A."/>
            <person name="Suzuki Y."/>
            <person name="Hashimoto A."/>
            <person name="Yamaguchi K."/>
            <person name="Sugano A."/>
            <person name="Kohara Y."/>
            <person name="Fujiyama A."/>
            <person name="Anterola A."/>
            <person name="Aoki S."/>
            <person name="Ashton N."/>
            <person name="Barbazuk W.B."/>
            <person name="Barker E."/>
            <person name="Bennetzen J."/>
            <person name="Bezanilla M."/>
            <person name="Blankenship R."/>
            <person name="Cho S.H."/>
            <person name="Dutcher S."/>
            <person name="Estelle M."/>
            <person name="Fawcett J.A."/>
            <person name="Gundlach H."/>
            <person name="Hanada K."/>
            <person name="Heyl A."/>
            <person name="Hicks K.A."/>
            <person name="Hugh J."/>
            <person name="Lohr M."/>
            <person name="Mayer K."/>
            <person name="Melkozernov A."/>
            <person name="Murata T."/>
            <person name="Nelson D."/>
            <person name="Pils B."/>
            <person name="Prigge M."/>
            <person name="Reiss B."/>
            <person name="Renner T."/>
            <person name="Rombauts S."/>
            <person name="Rushton P."/>
            <person name="Sanderfoot A."/>
            <person name="Schween G."/>
            <person name="Shiu S.-H."/>
            <person name="Stueber K."/>
            <person name="Theodoulou F.L."/>
            <person name="Tu H."/>
            <person name="Van de Peer Y."/>
            <person name="Verrier P.J."/>
            <person name="Waters E."/>
            <person name="Wood A."/>
            <person name="Yang L."/>
            <person name="Cove D."/>
            <person name="Cuming A."/>
            <person name="Hasebe M."/>
            <person name="Lucas S."/>
            <person name="Mishler D.B."/>
            <person name="Reski R."/>
            <person name="Grigoriev I."/>
            <person name="Quatrano R.S."/>
            <person name="Boore J.L."/>
        </authorList>
    </citation>
    <scope>NUCLEOTIDE SEQUENCE [LARGE SCALE GENOMIC DNA]</scope>
    <source>
        <strain evidence="2 3">cv. Gransden 2004</strain>
    </source>
</reference>
<name>A0A7I4BES7_PHYPA</name>
<feature type="transmembrane region" description="Helical" evidence="1">
    <location>
        <begin position="144"/>
        <end position="167"/>
    </location>
</feature>
<feature type="transmembrane region" description="Helical" evidence="1">
    <location>
        <begin position="57"/>
        <end position="76"/>
    </location>
</feature>
<feature type="transmembrane region" description="Helical" evidence="1">
    <location>
        <begin position="121"/>
        <end position="138"/>
    </location>
</feature>
<dbReference type="Gramene" id="Pp3c17_18850V3.3">
    <property type="protein sequence ID" value="Pp3c17_18850V3.3"/>
    <property type="gene ID" value="Pp3c17_18850"/>
</dbReference>
<dbReference type="EnsemblPlants" id="Pp3c17_18850V3.3">
    <property type="protein sequence ID" value="Pp3c17_18850V3.3"/>
    <property type="gene ID" value="Pp3c17_18850"/>
</dbReference>
<reference evidence="2 3" key="2">
    <citation type="journal article" date="2018" name="Plant J.">
        <title>The Physcomitrella patens chromosome-scale assembly reveals moss genome structure and evolution.</title>
        <authorList>
            <person name="Lang D."/>
            <person name="Ullrich K.K."/>
            <person name="Murat F."/>
            <person name="Fuchs J."/>
            <person name="Jenkins J."/>
            <person name="Haas F.B."/>
            <person name="Piednoel M."/>
            <person name="Gundlach H."/>
            <person name="Van Bel M."/>
            <person name="Meyberg R."/>
            <person name="Vives C."/>
            <person name="Morata J."/>
            <person name="Symeonidi A."/>
            <person name="Hiss M."/>
            <person name="Muchero W."/>
            <person name="Kamisugi Y."/>
            <person name="Saleh O."/>
            <person name="Blanc G."/>
            <person name="Decker E.L."/>
            <person name="van Gessel N."/>
            <person name="Grimwood J."/>
            <person name="Hayes R.D."/>
            <person name="Graham S.W."/>
            <person name="Gunter L.E."/>
            <person name="McDaniel S.F."/>
            <person name="Hoernstein S.N.W."/>
            <person name="Larsson A."/>
            <person name="Li F.W."/>
            <person name="Perroud P.F."/>
            <person name="Phillips J."/>
            <person name="Ranjan P."/>
            <person name="Rokshar D.S."/>
            <person name="Rothfels C.J."/>
            <person name="Schneider L."/>
            <person name="Shu S."/>
            <person name="Stevenson D.W."/>
            <person name="Thummler F."/>
            <person name="Tillich M."/>
            <person name="Villarreal Aguilar J.C."/>
            <person name="Widiez T."/>
            <person name="Wong G.K."/>
            <person name="Wymore A."/>
            <person name="Zhang Y."/>
            <person name="Zimmer A.D."/>
            <person name="Quatrano R.S."/>
            <person name="Mayer K.F.X."/>
            <person name="Goodstein D."/>
            <person name="Casacuberta J.M."/>
            <person name="Vandepoele K."/>
            <person name="Reski R."/>
            <person name="Cuming A.C."/>
            <person name="Tuskan G.A."/>
            <person name="Maumus F."/>
            <person name="Salse J."/>
            <person name="Schmutz J."/>
            <person name="Rensing S.A."/>
        </authorList>
    </citation>
    <scope>NUCLEOTIDE SEQUENCE [LARGE SCALE GENOMIC DNA]</scope>
    <source>
        <strain evidence="2 3">cv. Gransden 2004</strain>
    </source>
</reference>
<keyword evidence="1" id="KW-1133">Transmembrane helix</keyword>
<dbReference type="Proteomes" id="UP000006727">
    <property type="component" value="Chromosome 17"/>
</dbReference>
<dbReference type="EMBL" id="ABEU02000017">
    <property type="status" value="NOT_ANNOTATED_CDS"/>
    <property type="molecule type" value="Genomic_DNA"/>
</dbReference>
<keyword evidence="1" id="KW-0472">Membrane</keyword>
<reference evidence="2" key="3">
    <citation type="submission" date="2020-12" db="UniProtKB">
        <authorList>
            <consortium name="EnsemblPlants"/>
        </authorList>
    </citation>
    <scope>IDENTIFICATION</scope>
</reference>
<sequence length="229" mass="25364">MFPRECEGVSVDPRCFIDLKFRGDVQNLVAMAPVSVTCLTRFSQSCCPQSQGLWKRISVGFLCSSVMVMSSGWASAVEAVQASPLSDYVVAVFTLTGALGILQFFDELAKRDFLEKTLSRKLCHILSGLVFMLFWPLFSTAPLAKYLAAFALVANGFRMIGLGLGLWKNESLVKAISRGGSRRVPFIMQLQSWSQHFFSGEIHLLAYVQLQLCAQAMGLRILWAESMVS</sequence>